<dbReference type="PANTHER" id="PTHR11808">
    <property type="entry name" value="TRANS-SULFURATION ENZYME FAMILY MEMBER"/>
    <property type="match status" value="1"/>
</dbReference>
<evidence type="ECO:0000256" key="1">
    <source>
        <dbReference type="ARBA" id="ARBA00001933"/>
    </source>
</evidence>
<dbReference type="Gene3D" id="3.90.1150.10">
    <property type="entry name" value="Aspartate Aminotransferase, domain 1"/>
    <property type="match status" value="1"/>
</dbReference>
<comment type="cofactor">
    <cofactor evidence="1 4">
        <name>pyridoxal 5'-phosphate</name>
        <dbReference type="ChEBI" id="CHEBI:597326"/>
    </cofactor>
</comment>
<dbReference type="SUPFAM" id="SSF53383">
    <property type="entry name" value="PLP-dependent transferases"/>
    <property type="match status" value="1"/>
</dbReference>
<sequence>MPKNYKGFTSNLIHVGESPDPTTGSVIPPIYQTTTFAFDSNESVLDLMEGRKDGYIYTRYGNPNYTMVEKKIAFLEGGENALVLSSGMAATSIAVMALAQAGDHIITHTDVYGGTFGYFHEVLPRVGIDKSFIDVTDISAIESAIQDNPKIIFLETPSNPTLKIYDIKKISELAHQYGIKVIVDNTFATPLNQKPLDLGADVVVHSGTKYLNGHSDVMAGAIVGETEFISDCTDLFRKLGGNLNGFDAWLLQRGMKTLGLRMERHNKNGQIITEFLEQHSMIEKVHYPGLKSHPQHELAKKQMHGFGGVLSIELKGGQETINQFINRTQIFTRAVSLGSVESLITQSVAAVHYNVPVEYREMGGITEKLIRISVGIEEVEDILEDLEFSLDI</sequence>
<dbReference type="Proteomes" id="UP001597041">
    <property type="component" value="Unassembled WGS sequence"/>
</dbReference>
<dbReference type="InterPro" id="IPR054542">
    <property type="entry name" value="Cys_met_metab_PP"/>
</dbReference>
<comment type="similarity">
    <text evidence="2 4">Belongs to the trans-sulfuration enzymes family.</text>
</comment>
<keyword evidence="6" id="KW-1185">Reference proteome</keyword>
<dbReference type="InterPro" id="IPR015422">
    <property type="entry name" value="PyrdxlP-dep_Trfase_small"/>
</dbReference>
<comment type="caution">
    <text evidence="5">The sequence shown here is derived from an EMBL/GenBank/DDBJ whole genome shotgun (WGS) entry which is preliminary data.</text>
</comment>
<dbReference type="Pfam" id="PF01053">
    <property type="entry name" value="Cys_Met_Meta_PP"/>
    <property type="match status" value="1"/>
</dbReference>
<evidence type="ECO:0000256" key="3">
    <source>
        <dbReference type="ARBA" id="ARBA00022898"/>
    </source>
</evidence>
<evidence type="ECO:0000256" key="2">
    <source>
        <dbReference type="ARBA" id="ARBA00009077"/>
    </source>
</evidence>
<protein>
    <submittedName>
        <fullName evidence="5">Trans-sulfuration enzyme family protein</fullName>
    </submittedName>
</protein>
<keyword evidence="3 4" id="KW-0663">Pyridoxal phosphate</keyword>
<organism evidence="5 6">
    <name type="scientific">Oceanobacillus locisalsi</name>
    <dbReference type="NCBI Taxonomy" id="546107"/>
    <lineage>
        <taxon>Bacteria</taxon>
        <taxon>Bacillati</taxon>
        <taxon>Bacillota</taxon>
        <taxon>Bacilli</taxon>
        <taxon>Bacillales</taxon>
        <taxon>Bacillaceae</taxon>
        <taxon>Oceanobacillus</taxon>
    </lineage>
</organism>
<evidence type="ECO:0000313" key="5">
    <source>
        <dbReference type="EMBL" id="MFD1068183.1"/>
    </source>
</evidence>
<dbReference type="CDD" id="cd00614">
    <property type="entry name" value="CGS_like"/>
    <property type="match status" value="1"/>
</dbReference>
<accession>A0ABW3NLP2</accession>
<evidence type="ECO:0000313" key="6">
    <source>
        <dbReference type="Proteomes" id="UP001597041"/>
    </source>
</evidence>
<dbReference type="InterPro" id="IPR000277">
    <property type="entry name" value="Cys/Met-Metab_PyrdxlP-dep_enz"/>
</dbReference>
<dbReference type="EMBL" id="JBHTKK010000040">
    <property type="protein sequence ID" value="MFD1068183.1"/>
    <property type="molecule type" value="Genomic_DNA"/>
</dbReference>
<name>A0ABW3NLP2_9BACI</name>
<gene>
    <name evidence="5" type="ORF">ACFQ19_19500</name>
</gene>
<dbReference type="PIRSF" id="PIRSF001434">
    <property type="entry name" value="CGS"/>
    <property type="match status" value="1"/>
</dbReference>
<reference evidence="6" key="1">
    <citation type="journal article" date="2019" name="Int. J. Syst. Evol. Microbiol.">
        <title>The Global Catalogue of Microorganisms (GCM) 10K type strain sequencing project: providing services to taxonomists for standard genome sequencing and annotation.</title>
        <authorList>
            <consortium name="The Broad Institute Genomics Platform"/>
            <consortium name="The Broad Institute Genome Sequencing Center for Infectious Disease"/>
            <person name="Wu L."/>
            <person name="Ma J."/>
        </authorList>
    </citation>
    <scope>NUCLEOTIDE SEQUENCE [LARGE SCALE GENOMIC DNA]</scope>
    <source>
        <strain evidence="6">CCUG 56608</strain>
    </source>
</reference>
<dbReference type="PROSITE" id="PS00868">
    <property type="entry name" value="CYS_MET_METAB_PP"/>
    <property type="match status" value="1"/>
</dbReference>
<dbReference type="InterPro" id="IPR015421">
    <property type="entry name" value="PyrdxlP-dep_Trfase_major"/>
</dbReference>
<dbReference type="Gene3D" id="3.40.640.10">
    <property type="entry name" value="Type I PLP-dependent aspartate aminotransferase-like (Major domain)"/>
    <property type="match status" value="1"/>
</dbReference>
<dbReference type="InterPro" id="IPR015424">
    <property type="entry name" value="PyrdxlP-dep_Trfase"/>
</dbReference>
<proteinExistence type="inferred from homology"/>
<dbReference type="RefSeq" id="WP_379594446.1">
    <property type="nucleotide sequence ID" value="NZ_JBHTKK010000040.1"/>
</dbReference>
<evidence type="ECO:0000256" key="4">
    <source>
        <dbReference type="RuleBase" id="RU362118"/>
    </source>
</evidence>